<dbReference type="EMBL" id="CP075546">
    <property type="protein sequence ID" value="QVV87419.1"/>
    <property type="molecule type" value="Genomic_DNA"/>
</dbReference>
<dbReference type="SUPFAM" id="SSF144210">
    <property type="entry name" value="Nop10-like SnoRNP"/>
    <property type="match status" value="1"/>
</dbReference>
<evidence type="ECO:0000256" key="3">
    <source>
        <dbReference type="ARBA" id="ARBA00022552"/>
    </source>
</evidence>
<dbReference type="Gene3D" id="2.20.28.40">
    <property type="entry name" value="H/ACA ribonucleoprotein complex, subunit Nop10"/>
    <property type="match status" value="1"/>
</dbReference>
<proteinExistence type="inferred from homology"/>
<dbReference type="GO" id="GO:1990904">
    <property type="term" value="C:ribonucleoprotein complex"/>
    <property type="evidence" value="ECO:0007669"/>
    <property type="project" value="UniProtKB-KW"/>
</dbReference>
<keyword evidence="2" id="KW-0690">Ribosome biogenesis</keyword>
<dbReference type="Proteomes" id="UP000680656">
    <property type="component" value="Chromosome"/>
</dbReference>
<dbReference type="GO" id="GO:0006364">
    <property type="term" value="P:rRNA processing"/>
    <property type="evidence" value="ECO:0007669"/>
    <property type="project" value="UniProtKB-KW"/>
</dbReference>
<evidence type="ECO:0000256" key="1">
    <source>
        <dbReference type="ARBA" id="ARBA00009462"/>
    </source>
</evidence>
<name>A0A8E7EHU1_9EURY</name>
<dbReference type="InterPro" id="IPR007264">
    <property type="entry name" value="H/ACA_rnp_Nop10"/>
</dbReference>
<reference evidence="5 6" key="1">
    <citation type="submission" date="2021-05" db="EMBL/GenBank/DDBJ databases">
        <title>A novel Methanospirillum isolate from a pyrite-forming mixed culture.</title>
        <authorList>
            <person name="Bunk B."/>
            <person name="Sproer C."/>
            <person name="Spring S."/>
            <person name="Pester M."/>
        </authorList>
    </citation>
    <scope>NUCLEOTIDE SEQUENCE [LARGE SCALE GENOMIC DNA]</scope>
    <source>
        <strain evidence="5 6">J.3.6.1-F.2.7.3</strain>
    </source>
</reference>
<dbReference type="KEGG" id="mrtj:KHC33_08490"/>
<dbReference type="PANTHER" id="PTHR13305:SF0">
    <property type="entry name" value="H_ACA RIBONUCLEOPROTEIN COMPLEX SUBUNIT 3"/>
    <property type="match status" value="1"/>
</dbReference>
<dbReference type="GeneID" id="65565104"/>
<evidence type="ECO:0000313" key="6">
    <source>
        <dbReference type="Proteomes" id="UP000680656"/>
    </source>
</evidence>
<dbReference type="RefSeq" id="WP_214418241.1">
    <property type="nucleotide sequence ID" value="NZ_CP075546.1"/>
</dbReference>
<keyword evidence="6" id="KW-1185">Reference proteome</keyword>
<evidence type="ECO:0000313" key="5">
    <source>
        <dbReference type="EMBL" id="QVV87419.1"/>
    </source>
</evidence>
<dbReference type="GO" id="GO:0030515">
    <property type="term" value="F:snoRNA binding"/>
    <property type="evidence" value="ECO:0007669"/>
    <property type="project" value="InterPro"/>
</dbReference>
<dbReference type="Pfam" id="PF04135">
    <property type="entry name" value="Nop10p"/>
    <property type="match status" value="1"/>
</dbReference>
<dbReference type="AlphaFoldDB" id="A0A8E7EHU1"/>
<keyword evidence="4" id="KW-0687">Ribonucleoprotein</keyword>
<dbReference type="InterPro" id="IPR036756">
    <property type="entry name" value="H/ACA_rnp_Nop10_sf"/>
</dbReference>
<organism evidence="5 6">
    <name type="scientific">Methanospirillum purgamenti</name>
    <dbReference type="NCBI Taxonomy" id="2834276"/>
    <lineage>
        <taxon>Archaea</taxon>
        <taxon>Methanobacteriati</taxon>
        <taxon>Methanobacteriota</taxon>
        <taxon>Stenosarchaea group</taxon>
        <taxon>Methanomicrobia</taxon>
        <taxon>Methanomicrobiales</taxon>
        <taxon>Methanospirillaceae</taxon>
        <taxon>Methanospirillum</taxon>
    </lineage>
</organism>
<sequence length="49" mass="5735">MKGHIRYCPSDNLYTLSETCSLCGKSTITPHPARYSPEDKYGHYRRMIR</sequence>
<protein>
    <submittedName>
        <fullName evidence="5">RNA-protein complex protein Nop10</fullName>
    </submittedName>
</protein>
<evidence type="ECO:0000256" key="2">
    <source>
        <dbReference type="ARBA" id="ARBA00022517"/>
    </source>
</evidence>
<dbReference type="NCBIfam" id="NF009623">
    <property type="entry name" value="PRK13130.1"/>
    <property type="match status" value="1"/>
</dbReference>
<comment type="similarity">
    <text evidence="1">Belongs to the NOP10 family.</text>
</comment>
<accession>A0A8E7EHU1</accession>
<gene>
    <name evidence="5" type="ORF">KHC33_08490</name>
</gene>
<dbReference type="PANTHER" id="PTHR13305">
    <property type="entry name" value="RIBOSOME BIOGENESIS PROTEIN NOP10"/>
    <property type="match status" value="1"/>
</dbReference>
<dbReference type="GO" id="GO:0001522">
    <property type="term" value="P:pseudouridine synthesis"/>
    <property type="evidence" value="ECO:0007669"/>
    <property type="project" value="InterPro"/>
</dbReference>
<keyword evidence="3" id="KW-0698">rRNA processing</keyword>
<evidence type="ECO:0000256" key="4">
    <source>
        <dbReference type="ARBA" id="ARBA00023274"/>
    </source>
</evidence>